<keyword evidence="1" id="KW-0472">Membrane</keyword>
<organism evidence="2 3">
    <name type="scientific">Prochlorococcus marinus (strain MIT 9312)</name>
    <dbReference type="NCBI Taxonomy" id="74546"/>
    <lineage>
        <taxon>Bacteria</taxon>
        <taxon>Bacillati</taxon>
        <taxon>Cyanobacteriota</taxon>
        <taxon>Cyanophyceae</taxon>
        <taxon>Synechococcales</taxon>
        <taxon>Prochlorococcaceae</taxon>
        <taxon>Prochlorococcus</taxon>
    </lineage>
</organism>
<evidence type="ECO:0000313" key="3">
    <source>
        <dbReference type="Proteomes" id="UP000002715"/>
    </source>
</evidence>
<dbReference type="EMBL" id="CP000111">
    <property type="protein sequence ID" value="ABB50402.1"/>
    <property type="molecule type" value="Genomic_DNA"/>
</dbReference>
<dbReference type="Proteomes" id="UP000002715">
    <property type="component" value="Chromosome"/>
</dbReference>
<evidence type="ECO:0000313" key="2">
    <source>
        <dbReference type="EMBL" id="ABB50402.1"/>
    </source>
</evidence>
<accession>Q319P3</accession>
<feature type="transmembrane region" description="Helical" evidence="1">
    <location>
        <begin position="12"/>
        <end position="30"/>
    </location>
</feature>
<gene>
    <name evidence="2" type="ordered locus">PMT9312_1342</name>
</gene>
<keyword evidence="1" id="KW-1133">Transmembrane helix</keyword>
<dbReference type="Gene3D" id="3.30.700.10">
    <property type="entry name" value="Glycoprotein, Type 4 Pilin"/>
    <property type="match status" value="1"/>
</dbReference>
<proteinExistence type="predicted"/>
<evidence type="ECO:0000256" key="1">
    <source>
        <dbReference type="SAM" id="Phobius"/>
    </source>
</evidence>
<dbReference type="KEGG" id="pmi:PMT9312_1342"/>
<dbReference type="HOGENOM" id="CLU_1569307_0_0_3"/>
<dbReference type="RefSeq" id="WP_011376888.1">
    <property type="nucleotide sequence ID" value="NC_007577.1"/>
</dbReference>
<protein>
    <submittedName>
        <fullName evidence="2">Uncharacterized protein</fullName>
    </submittedName>
</protein>
<sequence>MNKNNGFSIQELVVVISGFSLLALISFPKISDFIKDFKINHAKNLITSIVRQCVEYSEINDLDNPTFSDIGMGMTLNPYEDSYGIDYGDHDGFTYNTTISSATPTREYSSCMRLSAKSTSIQGLGDETGYHYPHFEIMYNSSTGEYEKTCVLQINAYNKPRHCNEETSSW</sequence>
<name>Q319P3_PROM9</name>
<keyword evidence="1" id="KW-0812">Transmembrane</keyword>
<dbReference type="AlphaFoldDB" id="Q319P3"/>
<reference evidence="3" key="1">
    <citation type="submission" date="2005-07" db="EMBL/GenBank/DDBJ databases">
        <title>Complete sequence of Prochlorococcus marinus str. MIT 9312.</title>
        <authorList>
            <consortium name="US DOE Joint Genome Institute"/>
            <person name="Copeland A."/>
            <person name="Lucas S."/>
            <person name="Lapidus A."/>
            <person name="Barry K."/>
            <person name="Detter J.C."/>
            <person name="Glavina T."/>
            <person name="Hammon N."/>
            <person name="Israni S."/>
            <person name="Pitluck S."/>
            <person name="Thiel J."/>
            <person name="Schmutz J."/>
            <person name="Larimer F."/>
            <person name="Land M."/>
            <person name="Kyrpides N."/>
            <person name="Lykidis A."/>
            <person name="Richardson P."/>
        </authorList>
    </citation>
    <scope>NUCLEOTIDE SEQUENCE [LARGE SCALE GENOMIC DNA]</scope>
    <source>
        <strain evidence="3">MIT 9312</strain>
    </source>
</reference>